<keyword evidence="2" id="KW-1185">Reference proteome</keyword>
<accession>A0A6A6Z697</accession>
<proteinExistence type="predicted"/>
<evidence type="ECO:0000313" key="3">
    <source>
        <dbReference type="RefSeq" id="XP_033583580.1"/>
    </source>
</evidence>
<organism evidence="1">
    <name type="scientific">Mytilinidion resinicola</name>
    <dbReference type="NCBI Taxonomy" id="574789"/>
    <lineage>
        <taxon>Eukaryota</taxon>
        <taxon>Fungi</taxon>
        <taxon>Dikarya</taxon>
        <taxon>Ascomycota</taxon>
        <taxon>Pezizomycotina</taxon>
        <taxon>Dothideomycetes</taxon>
        <taxon>Pleosporomycetidae</taxon>
        <taxon>Mytilinidiales</taxon>
        <taxon>Mytilinidiaceae</taxon>
        <taxon>Mytilinidion</taxon>
    </lineage>
</organism>
<dbReference type="Proteomes" id="UP000504636">
    <property type="component" value="Unplaced"/>
</dbReference>
<dbReference type="GeneID" id="54464201"/>
<protein>
    <submittedName>
        <fullName evidence="1 3">Uncharacterized protein</fullName>
    </submittedName>
</protein>
<name>A0A6A6Z697_9PEZI</name>
<evidence type="ECO:0000313" key="1">
    <source>
        <dbReference type="EMBL" id="KAF2816616.1"/>
    </source>
</evidence>
<evidence type="ECO:0000313" key="2">
    <source>
        <dbReference type="Proteomes" id="UP000504636"/>
    </source>
</evidence>
<reference evidence="1 3" key="1">
    <citation type="journal article" date="2020" name="Stud. Mycol.">
        <title>101 Dothideomycetes genomes: a test case for predicting lifestyles and emergence of pathogens.</title>
        <authorList>
            <person name="Haridas S."/>
            <person name="Albert R."/>
            <person name="Binder M."/>
            <person name="Bloem J."/>
            <person name="Labutti K."/>
            <person name="Salamov A."/>
            <person name="Andreopoulos B."/>
            <person name="Baker S."/>
            <person name="Barry K."/>
            <person name="Bills G."/>
            <person name="Bluhm B."/>
            <person name="Cannon C."/>
            <person name="Castanera R."/>
            <person name="Culley D."/>
            <person name="Daum C."/>
            <person name="Ezra D."/>
            <person name="Gonzalez J."/>
            <person name="Henrissat B."/>
            <person name="Kuo A."/>
            <person name="Liang C."/>
            <person name="Lipzen A."/>
            <person name="Lutzoni F."/>
            <person name="Magnuson J."/>
            <person name="Mondo S."/>
            <person name="Nolan M."/>
            <person name="Ohm R."/>
            <person name="Pangilinan J."/>
            <person name="Park H.-J."/>
            <person name="Ramirez L."/>
            <person name="Alfaro M."/>
            <person name="Sun H."/>
            <person name="Tritt A."/>
            <person name="Yoshinaga Y."/>
            <person name="Zwiers L.-H."/>
            <person name="Turgeon B."/>
            <person name="Goodwin S."/>
            <person name="Spatafora J."/>
            <person name="Crous P."/>
            <person name="Grigoriev I."/>
        </authorList>
    </citation>
    <scope>NUCLEOTIDE SEQUENCE</scope>
    <source>
        <strain evidence="1 3">CBS 304.34</strain>
    </source>
</reference>
<dbReference type="RefSeq" id="XP_033583580.1">
    <property type="nucleotide sequence ID" value="XM_033723308.1"/>
</dbReference>
<reference evidence="3" key="2">
    <citation type="submission" date="2020-04" db="EMBL/GenBank/DDBJ databases">
        <authorList>
            <consortium name="NCBI Genome Project"/>
        </authorList>
    </citation>
    <scope>NUCLEOTIDE SEQUENCE</scope>
    <source>
        <strain evidence="3">CBS 304.34</strain>
    </source>
</reference>
<dbReference type="EMBL" id="MU003693">
    <property type="protein sequence ID" value="KAF2816616.1"/>
    <property type="molecule type" value="Genomic_DNA"/>
</dbReference>
<dbReference type="AlphaFoldDB" id="A0A6A6Z697"/>
<gene>
    <name evidence="1 3" type="ORF">BDZ99DRAFT_494412</name>
</gene>
<sequence length="265" mass="27764">MAMPVSACPICCPMQGRCTTAHVRPEAHSGFYSCHVEPQTTSGAGVNAGSDSDAAAKIAVNKVEISCRQFPLPIIATFTPKAYYPSFCPFSFRLSNSTGAIVASSSCGVDCFLSLASGQPTISVNPVCGSASTSTGGPSFSCTWRRCRKKTKARRPRAITPTGTLTPAAMATVRLEEFLDPSEEFDVAVARAVLGKGVDAGRAVEKREDGAVIAAADEIVDEPELISTRYGRALEAEAPVGCPLTPVAAAGTHVAHYRTDLRFSA</sequence>
<reference evidence="3" key="3">
    <citation type="submission" date="2025-04" db="UniProtKB">
        <authorList>
            <consortium name="RefSeq"/>
        </authorList>
    </citation>
    <scope>IDENTIFICATION</scope>
    <source>
        <strain evidence="3">CBS 304.34</strain>
    </source>
</reference>